<dbReference type="SUPFAM" id="SSF50044">
    <property type="entry name" value="SH3-domain"/>
    <property type="match status" value="1"/>
</dbReference>
<accession>A0A9P3GGG6</accession>
<dbReference type="InterPro" id="IPR001452">
    <property type="entry name" value="SH3_domain"/>
</dbReference>
<comment type="caution">
    <text evidence="5">The sequence shown here is derived from an EMBL/GenBank/DDBJ whole genome shotgun (WGS) entry which is preliminary data.</text>
</comment>
<evidence type="ECO:0000259" key="4">
    <source>
        <dbReference type="PROSITE" id="PS50002"/>
    </source>
</evidence>
<evidence type="ECO:0000313" key="5">
    <source>
        <dbReference type="EMBL" id="GJE94351.1"/>
    </source>
</evidence>
<feature type="compositionally biased region" description="Low complexity" evidence="3">
    <location>
        <begin position="250"/>
        <end position="262"/>
    </location>
</feature>
<evidence type="ECO:0000256" key="2">
    <source>
        <dbReference type="PROSITE-ProRule" id="PRU00192"/>
    </source>
</evidence>
<feature type="compositionally biased region" description="Polar residues" evidence="3">
    <location>
        <begin position="306"/>
        <end position="321"/>
    </location>
</feature>
<feature type="domain" description="SH3" evidence="4">
    <location>
        <begin position="343"/>
        <end position="404"/>
    </location>
</feature>
<dbReference type="SMART" id="SM00326">
    <property type="entry name" value="SH3"/>
    <property type="match status" value="1"/>
</dbReference>
<evidence type="ECO:0000256" key="3">
    <source>
        <dbReference type="SAM" id="MobiDB-lite"/>
    </source>
</evidence>
<dbReference type="EMBL" id="BPQB01000039">
    <property type="protein sequence ID" value="GJE94351.1"/>
    <property type="molecule type" value="Genomic_DNA"/>
</dbReference>
<feature type="compositionally biased region" description="Acidic residues" evidence="3">
    <location>
        <begin position="322"/>
        <end position="342"/>
    </location>
</feature>
<dbReference type="InterPro" id="IPR036028">
    <property type="entry name" value="SH3-like_dom_sf"/>
</dbReference>
<dbReference type="Proteomes" id="UP000703269">
    <property type="component" value="Unassembled WGS sequence"/>
</dbReference>
<feature type="compositionally biased region" description="Low complexity" evidence="3">
    <location>
        <begin position="165"/>
        <end position="179"/>
    </location>
</feature>
<gene>
    <name evidence="5" type="ORF">PsYK624_105200</name>
</gene>
<reference evidence="5 6" key="1">
    <citation type="submission" date="2021-08" db="EMBL/GenBank/DDBJ databases">
        <title>Draft Genome Sequence of Phanerochaete sordida strain YK-624.</title>
        <authorList>
            <person name="Mori T."/>
            <person name="Dohra H."/>
            <person name="Suzuki T."/>
            <person name="Kawagishi H."/>
            <person name="Hirai H."/>
        </authorList>
    </citation>
    <scope>NUCLEOTIDE SEQUENCE [LARGE SCALE GENOMIC DNA]</scope>
    <source>
        <strain evidence="5 6">YK-624</strain>
    </source>
</reference>
<sequence>MAIIPKMILCLPSLISKHPLSPFNTRKAEKIAVQEPARVSLTLSVDHTETSPPFPSPGSAFLSPPTLGAHEFATRRSSVERTSATRRKSEEEMNGVNGKPAADGESTPTTTTSMASPVTPTPTTFSPPAQVTIPDPQDATLATPVDKLPDPSTLSSSRPAPPSPAVSRRASSALPSRPSSRARSRPQSRVPSLSQQPVFHTEHQAEGSSSTVVPHKRPPLKIRDFAYPPSDDRHLGRGPDVPRPNRPRNRSSAYSSSGSSACSDDESGDEAQQQHDGFGSFRWNTLSTHFWNGKDGDEDSDADAGPSQNDLAMNFDQSSPVEEQDDYADDDDYYTPPSEDEPLVPGTYRALYTFEPEGTAEMALEEEQLVHVIGRGGGVGWAIVEREGGGHALVPESYLELVTPDAR</sequence>
<feature type="compositionally biased region" description="Low complexity" evidence="3">
    <location>
        <begin position="106"/>
        <end position="128"/>
    </location>
</feature>
<dbReference type="Pfam" id="PF07653">
    <property type="entry name" value="SH3_2"/>
    <property type="match status" value="1"/>
</dbReference>
<evidence type="ECO:0000256" key="1">
    <source>
        <dbReference type="ARBA" id="ARBA00022443"/>
    </source>
</evidence>
<name>A0A9P3GGG6_9APHY</name>
<protein>
    <recommendedName>
        <fullName evidence="4">SH3 domain-containing protein</fullName>
    </recommendedName>
</protein>
<proteinExistence type="predicted"/>
<organism evidence="5 6">
    <name type="scientific">Phanerochaete sordida</name>
    <dbReference type="NCBI Taxonomy" id="48140"/>
    <lineage>
        <taxon>Eukaryota</taxon>
        <taxon>Fungi</taxon>
        <taxon>Dikarya</taxon>
        <taxon>Basidiomycota</taxon>
        <taxon>Agaricomycotina</taxon>
        <taxon>Agaricomycetes</taxon>
        <taxon>Polyporales</taxon>
        <taxon>Phanerochaetaceae</taxon>
        <taxon>Phanerochaete</taxon>
    </lineage>
</organism>
<keyword evidence="1 2" id="KW-0728">SH3 domain</keyword>
<feature type="region of interest" description="Disordered" evidence="3">
    <location>
        <begin position="46"/>
        <end position="345"/>
    </location>
</feature>
<dbReference type="PROSITE" id="PS50002">
    <property type="entry name" value="SH3"/>
    <property type="match status" value="1"/>
</dbReference>
<dbReference type="Gene3D" id="2.30.30.40">
    <property type="entry name" value="SH3 Domains"/>
    <property type="match status" value="1"/>
</dbReference>
<dbReference type="OrthoDB" id="19092at2759"/>
<evidence type="ECO:0000313" key="6">
    <source>
        <dbReference type="Proteomes" id="UP000703269"/>
    </source>
</evidence>
<keyword evidence="6" id="KW-1185">Reference proteome</keyword>
<dbReference type="AlphaFoldDB" id="A0A9P3GGG6"/>